<gene>
    <name evidence="1" type="ORF">AU255_02325</name>
</gene>
<dbReference type="STRING" id="1420851.AU255_02325"/>
<dbReference type="EMBL" id="LPUF01000001">
    <property type="protein sequence ID" value="OQK16764.1"/>
    <property type="molecule type" value="Genomic_DNA"/>
</dbReference>
<comment type="caution">
    <text evidence="1">The sequence shown here is derived from an EMBL/GenBank/DDBJ whole genome shotgun (WGS) entry which is preliminary data.</text>
</comment>
<dbReference type="Proteomes" id="UP000191980">
    <property type="component" value="Unassembled WGS sequence"/>
</dbReference>
<reference evidence="1 2" key="1">
    <citation type="submission" date="2015-12" db="EMBL/GenBank/DDBJ databases">
        <authorList>
            <person name="Shamseldin A."/>
            <person name="Moawad H."/>
            <person name="Abd El-Rahim W.M."/>
            <person name="Sadowsky M.J."/>
        </authorList>
    </citation>
    <scope>NUCLEOTIDE SEQUENCE [LARGE SCALE GENOMIC DNA]</scope>
    <source>
        <strain evidence="1 2">WF1</strain>
    </source>
</reference>
<evidence type="ECO:0000313" key="2">
    <source>
        <dbReference type="Proteomes" id="UP000191980"/>
    </source>
</evidence>
<name>A0A1V8M5D1_9GAMM</name>
<evidence type="ECO:0000313" key="1">
    <source>
        <dbReference type="EMBL" id="OQK16764.1"/>
    </source>
</evidence>
<dbReference type="AlphaFoldDB" id="A0A1V8M5D1"/>
<protein>
    <submittedName>
        <fullName evidence="1">Uncharacterized protein</fullName>
    </submittedName>
</protein>
<sequence>MHKPLLQNGIFHITPKVVYTSLFLKCWERGQLARFYWLSFLTQDILKTVGRGFSPPMPEII</sequence>
<keyword evidence="2" id="KW-1185">Reference proteome</keyword>
<proteinExistence type="predicted"/>
<accession>A0A1V8M5D1</accession>
<organism evidence="1 2">
    <name type="scientific">Methyloprofundus sedimenti</name>
    <dbReference type="NCBI Taxonomy" id="1420851"/>
    <lineage>
        <taxon>Bacteria</taxon>
        <taxon>Pseudomonadati</taxon>
        <taxon>Pseudomonadota</taxon>
        <taxon>Gammaproteobacteria</taxon>
        <taxon>Methylococcales</taxon>
        <taxon>Methylococcaceae</taxon>
        <taxon>Methyloprofundus</taxon>
    </lineage>
</organism>